<dbReference type="InterPro" id="IPR011538">
    <property type="entry name" value="Nuo51_FMN-bd"/>
</dbReference>
<reference evidence="8 9" key="1">
    <citation type="submission" date="2018-05" db="EMBL/GenBank/DDBJ databases">
        <title>Genomic Encyclopedia of Type Strains, Phase IV (KMG-IV): sequencing the most valuable type-strain genomes for metagenomic binning, comparative biology and taxonomic classification.</title>
        <authorList>
            <person name="Goeker M."/>
        </authorList>
    </citation>
    <scope>NUCLEOTIDE SEQUENCE [LARGE SCALE GENOMIC DNA]</scope>
    <source>
        <strain evidence="8 9">DSM 25134</strain>
    </source>
</reference>
<dbReference type="Gene3D" id="3.10.20.600">
    <property type="match status" value="1"/>
</dbReference>
<comment type="similarity">
    <text evidence="2">Belongs to the complex I 51 kDa subunit family.</text>
</comment>
<dbReference type="GO" id="GO:0051539">
    <property type="term" value="F:4 iron, 4 sulfur cluster binding"/>
    <property type="evidence" value="ECO:0007669"/>
    <property type="project" value="UniProtKB-KW"/>
</dbReference>
<accession>A0A318JK16</accession>
<evidence type="ECO:0000313" key="9">
    <source>
        <dbReference type="Proteomes" id="UP000248395"/>
    </source>
</evidence>
<dbReference type="SUPFAM" id="SSF142984">
    <property type="entry name" value="Nqo1 middle domain-like"/>
    <property type="match status" value="1"/>
</dbReference>
<comment type="cofactor">
    <cofactor evidence="1">
        <name>FMN</name>
        <dbReference type="ChEBI" id="CHEBI:58210"/>
    </cofactor>
</comment>
<keyword evidence="9" id="KW-1185">Reference proteome</keyword>
<dbReference type="OrthoDB" id="9805533at2"/>
<name>A0A318JK16_9NEIS</name>
<dbReference type="InterPro" id="IPR037225">
    <property type="entry name" value="Nuo51_FMN-bd_sf"/>
</dbReference>
<dbReference type="PANTHER" id="PTHR43578:SF3">
    <property type="entry name" value="NADH-QUINONE OXIDOREDUCTASE SUBUNIT F"/>
    <property type="match status" value="1"/>
</dbReference>
<dbReference type="Pfam" id="PF10531">
    <property type="entry name" value="SLBB"/>
    <property type="match status" value="1"/>
</dbReference>
<dbReference type="EMBL" id="QJKC01000001">
    <property type="protein sequence ID" value="PXX50965.1"/>
    <property type="molecule type" value="Genomic_DNA"/>
</dbReference>
<dbReference type="Gene3D" id="3.40.50.11540">
    <property type="entry name" value="NADH-ubiquinone oxidoreductase 51kDa subunit"/>
    <property type="match status" value="1"/>
</dbReference>
<evidence type="ECO:0000256" key="3">
    <source>
        <dbReference type="ARBA" id="ARBA00022485"/>
    </source>
</evidence>
<evidence type="ECO:0000256" key="5">
    <source>
        <dbReference type="ARBA" id="ARBA00023004"/>
    </source>
</evidence>
<dbReference type="Pfam" id="PF01512">
    <property type="entry name" value="Complex1_51K"/>
    <property type="match status" value="1"/>
</dbReference>
<feature type="domain" description="NADH-ubiquinone oxidoreductase 51kDa subunit iron-sulphur binding" evidence="7">
    <location>
        <begin position="326"/>
        <end position="371"/>
    </location>
</feature>
<dbReference type="AlphaFoldDB" id="A0A318JK16"/>
<dbReference type="SUPFAM" id="SSF142019">
    <property type="entry name" value="Nqo1 FMN-binding domain-like"/>
    <property type="match status" value="1"/>
</dbReference>
<dbReference type="Gene3D" id="1.20.1440.230">
    <property type="entry name" value="NADH-ubiquinone oxidoreductase 51kDa subunit, iron-sulphur binding domain"/>
    <property type="match status" value="1"/>
</dbReference>
<dbReference type="SUPFAM" id="SSF140490">
    <property type="entry name" value="Nqo1C-terminal domain-like"/>
    <property type="match status" value="1"/>
</dbReference>
<keyword evidence="4" id="KW-0479">Metal-binding</keyword>
<dbReference type="Pfam" id="PF10589">
    <property type="entry name" value="NADH_4Fe-4S"/>
    <property type="match status" value="1"/>
</dbReference>
<comment type="caution">
    <text evidence="8">The sequence shown here is derived from an EMBL/GenBank/DDBJ whole genome shotgun (WGS) entry which is preliminary data.</text>
</comment>
<gene>
    <name evidence="8" type="ORF">DFR38_10120</name>
</gene>
<dbReference type="GO" id="GO:0046872">
    <property type="term" value="F:metal ion binding"/>
    <property type="evidence" value="ECO:0007669"/>
    <property type="project" value="UniProtKB-KW"/>
</dbReference>
<evidence type="ECO:0000256" key="1">
    <source>
        <dbReference type="ARBA" id="ARBA00001917"/>
    </source>
</evidence>
<proteinExistence type="inferred from homology"/>
<evidence type="ECO:0000313" key="8">
    <source>
        <dbReference type="EMBL" id="PXX50965.1"/>
    </source>
</evidence>
<dbReference type="InterPro" id="IPR037207">
    <property type="entry name" value="Nuop51_4Fe4S-bd_sf"/>
</dbReference>
<dbReference type="InterPro" id="IPR019554">
    <property type="entry name" value="Soluble_ligand-bd"/>
</dbReference>
<keyword evidence="6" id="KW-0411">Iron-sulfur</keyword>
<protein>
    <submittedName>
        <fullName evidence="8">NADH dehydrogenase subunit F</fullName>
    </submittedName>
</protein>
<evidence type="ECO:0000256" key="6">
    <source>
        <dbReference type="ARBA" id="ARBA00023014"/>
    </source>
</evidence>
<evidence type="ECO:0000259" key="7">
    <source>
        <dbReference type="SMART" id="SM00928"/>
    </source>
</evidence>
<keyword evidence="5" id="KW-0408">Iron</keyword>
<evidence type="ECO:0000256" key="4">
    <source>
        <dbReference type="ARBA" id="ARBA00022723"/>
    </source>
</evidence>
<dbReference type="InterPro" id="IPR019575">
    <property type="entry name" value="Nuop51_4Fe4S-bd"/>
</dbReference>
<dbReference type="SMART" id="SM00928">
    <property type="entry name" value="NADH_4Fe-4S"/>
    <property type="match status" value="1"/>
</dbReference>
<dbReference type="Proteomes" id="UP000248395">
    <property type="component" value="Unassembled WGS sequence"/>
</dbReference>
<keyword evidence="3" id="KW-0004">4Fe-4S</keyword>
<sequence length="416" mass="44318">MEKLNQVLLNPAVQVGPDLAAWLHAGGGLGLQAALGAPSAIIRCIADADLRGMGGAGFPAWRKWEATANAVGDCKYVVCNGNEDEPGTFKDRTLLSASPHQVVEGALIAALAVRARCLIFYLNPHQDSSLHTMQQAVSQWQDSPWLDKLSHALGHPLDIKVVASSGRYIGGEETAVVASLEAGFPFPRKKPPFPAEQGINNQPTLINNVETLANVSHILRHGAGWYRALGVGKACGTKLYSLSGDVLRPGLYELPMGSSLQELVFHYGGGMLQGKAFKAVFTGGPSNTLLTARDLDVALDFDSVWLRHSRLGTGAMIVISEGSSIIRKVAEYIDFFAKGSCGQCPSCKCGTFQLARLLDRVDGGRHSPADLDALQHLCQILPGSGRCGLIDGAVTVVKSSLHTFPEEYGLLVQQTA</sequence>
<dbReference type="RefSeq" id="WP_110312811.1">
    <property type="nucleotide sequence ID" value="NZ_QJKC01000001.1"/>
</dbReference>
<organism evidence="8 9">
    <name type="scientific">Aquitalea magnusonii</name>
    <dbReference type="NCBI Taxonomy" id="332411"/>
    <lineage>
        <taxon>Bacteria</taxon>
        <taxon>Pseudomonadati</taxon>
        <taxon>Pseudomonadota</taxon>
        <taxon>Betaproteobacteria</taxon>
        <taxon>Neisseriales</taxon>
        <taxon>Chromobacteriaceae</taxon>
        <taxon>Aquitalea</taxon>
    </lineage>
</organism>
<evidence type="ECO:0000256" key="2">
    <source>
        <dbReference type="ARBA" id="ARBA00007523"/>
    </source>
</evidence>
<dbReference type="PANTHER" id="PTHR43578">
    <property type="entry name" value="NADH-QUINONE OXIDOREDUCTASE SUBUNIT F"/>
    <property type="match status" value="1"/>
</dbReference>